<dbReference type="OrthoDB" id="6616580at2759"/>
<feature type="transmembrane region" description="Helical" evidence="2">
    <location>
        <begin position="7"/>
        <end position="36"/>
    </location>
</feature>
<evidence type="ECO:0000256" key="2">
    <source>
        <dbReference type="SAM" id="Phobius"/>
    </source>
</evidence>
<proteinExistence type="predicted"/>
<sequence>MHNHNNYLLIIIIIIHAMTTITLVAALFGCLLLHSFAPTSTAARMPDSDLPFEFNHKKGSIMTDDNVLTQSVSSDGQNVFKTNEPQPIKKYQKANTNNKNSPKNQNLDRKQRLQNNAANGAITHPAGHLSTSYYSTFPAMDEKNFFEHFSRLFPGFSNMRIEYV</sequence>
<reference evidence="4" key="1">
    <citation type="submission" date="2010-06" db="EMBL/GenBank/DDBJ databases">
        <authorList>
            <person name="Jiang H."/>
            <person name="Abraham K."/>
            <person name="Ali S."/>
            <person name="Alsbrooks S.L."/>
            <person name="Anim B.N."/>
            <person name="Anosike U.S."/>
            <person name="Attaway T."/>
            <person name="Bandaranaike D.P."/>
            <person name="Battles P.K."/>
            <person name="Bell S.N."/>
            <person name="Bell A.V."/>
            <person name="Beltran B."/>
            <person name="Bickham C."/>
            <person name="Bustamante Y."/>
            <person name="Caleb T."/>
            <person name="Canada A."/>
            <person name="Cardenas V."/>
            <person name="Carter K."/>
            <person name="Chacko J."/>
            <person name="Chandrabose M.N."/>
            <person name="Chavez D."/>
            <person name="Chavez A."/>
            <person name="Chen L."/>
            <person name="Chu H.-S."/>
            <person name="Claassen K.J."/>
            <person name="Cockrell R."/>
            <person name="Collins M."/>
            <person name="Cooper J.A."/>
            <person name="Cree A."/>
            <person name="Curry S.M."/>
            <person name="Da Y."/>
            <person name="Dao M.D."/>
            <person name="Das B."/>
            <person name="Davila M.-L."/>
            <person name="Davy-Carroll L."/>
            <person name="Denson S."/>
            <person name="Dinh H."/>
            <person name="Ebong V.E."/>
            <person name="Edwards J.R."/>
            <person name="Egan A."/>
            <person name="El-Daye J."/>
            <person name="Escobedo L."/>
            <person name="Fernandez S."/>
            <person name="Fernando P.R."/>
            <person name="Flagg N."/>
            <person name="Forbes L.D."/>
            <person name="Fowler R.G."/>
            <person name="Fu Q."/>
            <person name="Gabisi R.A."/>
            <person name="Ganer J."/>
            <person name="Garbino Pronczuk A."/>
            <person name="Garcia R.M."/>
            <person name="Garner T."/>
            <person name="Garrett T.E."/>
            <person name="Gonzalez D.A."/>
            <person name="Hamid H."/>
            <person name="Hawkins E.S."/>
            <person name="Hirani K."/>
            <person name="Hogues M.E."/>
            <person name="Hollins B."/>
            <person name="Hsiao C.-H."/>
            <person name="Jabil R."/>
            <person name="James M.L."/>
            <person name="Jhangiani S.N."/>
            <person name="Johnson B."/>
            <person name="Johnson Q."/>
            <person name="Joshi V."/>
            <person name="Kalu J.B."/>
            <person name="Kam C."/>
            <person name="Kashfia A."/>
            <person name="Keebler J."/>
            <person name="Kisamo H."/>
            <person name="Kovar C.L."/>
            <person name="Lago L.A."/>
            <person name="Lai C.-Y."/>
            <person name="Laidlaw J."/>
            <person name="Lara F."/>
            <person name="Le T.-K."/>
            <person name="Lee S.L."/>
            <person name="Legall F.H."/>
            <person name="Lemon S.J."/>
            <person name="Lewis L.R."/>
            <person name="Li B."/>
            <person name="Liu Y."/>
            <person name="Liu Y.-S."/>
            <person name="Lopez J."/>
            <person name="Lozado R.J."/>
            <person name="Lu J."/>
            <person name="Madu R.C."/>
            <person name="Maheshwari M."/>
            <person name="Maheshwari R."/>
            <person name="Malloy K."/>
            <person name="Martinez E."/>
            <person name="Mathew T."/>
            <person name="Mercado I.C."/>
            <person name="Mercado C."/>
            <person name="Meyer B."/>
            <person name="Montgomery K."/>
            <person name="Morgan M.B."/>
            <person name="Munidasa M."/>
            <person name="Nazareth L.V."/>
            <person name="Nelson J."/>
            <person name="Ng B.M."/>
            <person name="Nguyen N.B."/>
            <person name="Nguyen P.Q."/>
            <person name="Nguyen T."/>
            <person name="Obregon M."/>
            <person name="Okwuonu G.O."/>
            <person name="Onwere C.G."/>
            <person name="Orozco G."/>
            <person name="Parra A."/>
            <person name="Patel S."/>
            <person name="Patil S."/>
            <person name="Perez A."/>
            <person name="Perez Y."/>
            <person name="Pham C."/>
            <person name="Primus E.L."/>
            <person name="Pu L.-L."/>
            <person name="Puazo M."/>
            <person name="Qin X."/>
            <person name="Quiroz J.B."/>
            <person name="Reese J."/>
            <person name="Richards S."/>
            <person name="Rives C.M."/>
            <person name="Robberts R."/>
            <person name="Ruiz S.J."/>
            <person name="Ruiz M.J."/>
            <person name="Santibanez J."/>
            <person name="Schneider B.W."/>
            <person name="Sisson I."/>
            <person name="Smith M."/>
            <person name="Sodergren E."/>
            <person name="Song X.-Z."/>
            <person name="Song B.B."/>
            <person name="Summersgill H."/>
            <person name="Thelus R."/>
            <person name="Thornton R.D."/>
            <person name="Trejos Z.Y."/>
            <person name="Usmani K."/>
            <person name="Vattathil S."/>
            <person name="Villasana D."/>
            <person name="Walker D.L."/>
            <person name="Wang S."/>
            <person name="Wang K."/>
            <person name="White C.S."/>
            <person name="Williams A.C."/>
            <person name="Williamson J."/>
            <person name="Wilson K."/>
            <person name="Woghiren I.O."/>
            <person name="Woodworth J.R."/>
            <person name="Worley K.C."/>
            <person name="Wright R.A."/>
            <person name="Wu W."/>
            <person name="Young L."/>
            <person name="Zhang L."/>
            <person name="Zhang J."/>
            <person name="Zhu Y."/>
            <person name="Muzny D.M."/>
            <person name="Weinstock G."/>
            <person name="Gibbs R.A."/>
        </authorList>
    </citation>
    <scope>NUCLEOTIDE SEQUENCE [LARGE SCALE GENOMIC DNA]</scope>
    <source>
        <strain evidence="4">LSR1</strain>
    </source>
</reference>
<keyword evidence="2" id="KW-0812">Transmembrane</keyword>
<feature type="compositionally biased region" description="Low complexity" evidence="1">
    <location>
        <begin position="93"/>
        <end position="105"/>
    </location>
</feature>
<dbReference type="AlphaFoldDB" id="A0A8R1W740"/>
<feature type="region of interest" description="Disordered" evidence="1">
    <location>
        <begin position="73"/>
        <end position="106"/>
    </location>
</feature>
<dbReference type="KEGG" id="api:100570017"/>
<evidence type="ECO:0000313" key="4">
    <source>
        <dbReference type="Proteomes" id="UP000007819"/>
    </source>
</evidence>
<protein>
    <submittedName>
        <fullName evidence="3">Uncharacterized protein</fullName>
    </submittedName>
</protein>
<dbReference type="EnsemblMetazoa" id="XM_003246244.4">
    <property type="protein sequence ID" value="XP_003246292.1"/>
    <property type="gene ID" value="LOC100570017"/>
</dbReference>
<accession>A0A8R1W740</accession>
<dbReference type="RefSeq" id="XP_003246292.1">
    <property type="nucleotide sequence ID" value="XM_003246244.3"/>
</dbReference>
<evidence type="ECO:0000313" key="3">
    <source>
        <dbReference type="EnsemblMetazoa" id="XP_003246292.1"/>
    </source>
</evidence>
<keyword evidence="4" id="KW-1185">Reference proteome</keyword>
<evidence type="ECO:0000256" key="1">
    <source>
        <dbReference type="SAM" id="MobiDB-lite"/>
    </source>
</evidence>
<keyword evidence="2" id="KW-0472">Membrane</keyword>
<reference evidence="3" key="2">
    <citation type="submission" date="2022-06" db="UniProtKB">
        <authorList>
            <consortium name="EnsemblMetazoa"/>
        </authorList>
    </citation>
    <scope>IDENTIFICATION</scope>
</reference>
<dbReference type="GeneID" id="100570017"/>
<organism evidence="3 4">
    <name type="scientific">Acyrthosiphon pisum</name>
    <name type="common">Pea aphid</name>
    <dbReference type="NCBI Taxonomy" id="7029"/>
    <lineage>
        <taxon>Eukaryota</taxon>
        <taxon>Metazoa</taxon>
        <taxon>Ecdysozoa</taxon>
        <taxon>Arthropoda</taxon>
        <taxon>Hexapoda</taxon>
        <taxon>Insecta</taxon>
        <taxon>Pterygota</taxon>
        <taxon>Neoptera</taxon>
        <taxon>Paraneoptera</taxon>
        <taxon>Hemiptera</taxon>
        <taxon>Sternorrhyncha</taxon>
        <taxon>Aphidomorpha</taxon>
        <taxon>Aphidoidea</taxon>
        <taxon>Aphididae</taxon>
        <taxon>Macrosiphini</taxon>
        <taxon>Acyrthosiphon</taxon>
    </lineage>
</organism>
<keyword evidence="2" id="KW-1133">Transmembrane helix</keyword>
<name>A0A8R1W740_ACYPI</name>
<feature type="compositionally biased region" description="Polar residues" evidence="1">
    <location>
        <begin position="73"/>
        <end position="85"/>
    </location>
</feature>
<dbReference type="Proteomes" id="UP000007819">
    <property type="component" value="Chromosome X"/>
</dbReference>